<accession>A0A6I4SXH2</accession>
<dbReference type="SUPFAM" id="SSF55729">
    <property type="entry name" value="Acyl-CoA N-acyltransferases (Nat)"/>
    <property type="match status" value="1"/>
</dbReference>
<dbReference type="Proteomes" id="UP000433652">
    <property type="component" value="Unassembled WGS sequence"/>
</dbReference>
<keyword evidence="3" id="KW-1185">Reference proteome</keyword>
<dbReference type="EMBL" id="WTYM01000040">
    <property type="protein sequence ID" value="MXO59830.1"/>
    <property type="molecule type" value="Genomic_DNA"/>
</dbReference>
<dbReference type="InterPro" id="IPR016181">
    <property type="entry name" value="Acyl_CoA_acyltransferase"/>
</dbReference>
<dbReference type="Gene3D" id="3.40.630.30">
    <property type="match status" value="1"/>
</dbReference>
<dbReference type="RefSeq" id="WP_159794649.1">
    <property type="nucleotide sequence ID" value="NZ_WTYM01000040.1"/>
</dbReference>
<dbReference type="OrthoDB" id="9806005at2"/>
<dbReference type="PROSITE" id="PS51186">
    <property type="entry name" value="GNAT"/>
    <property type="match status" value="1"/>
</dbReference>
<gene>
    <name evidence="2" type="ORF">GRI89_09790</name>
</gene>
<evidence type="ECO:0000259" key="1">
    <source>
        <dbReference type="PROSITE" id="PS51186"/>
    </source>
</evidence>
<reference evidence="2 3" key="1">
    <citation type="submission" date="2019-12" db="EMBL/GenBank/DDBJ databases">
        <title>Genomic-based taxomic classification of the family Erythrobacteraceae.</title>
        <authorList>
            <person name="Xu L."/>
        </authorList>
    </citation>
    <scope>NUCLEOTIDE SEQUENCE [LARGE SCALE GENOMIC DNA]</scope>
    <source>
        <strain evidence="2 3">MCCC 1K01500</strain>
    </source>
</reference>
<dbReference type="CDD" id="cd04301">
    <property type="entry name" value="NAT_SF"/>
    <property type="match status" value="1"/>
</dbReference>
<comment type="caution">
    <text evidence="2">The sequence shown here is derived from an EMBL/GenBank/DDBJ whole genome shotgun (WGS) entry which is preliminary data.</text>
</comment>
<organism evidence="2 3">
    <name type="scientific">Croceibacterium salegens</name>
    <dbReference type="NCBI Taxonomy" id="1737568"/>
    <lineage>
        <taxon>Bacteria</taxon>
        <taxon>Pseudomonadati</taxon>
        <taxon>Pseudomonadota</taxon>
        <taxon>Alphaproteobacteria</taxon>
        <taxon>Sphingomonadales</taxon>
        <taxon>Erythrobacteraceae</taxon>
        <taxon>Croceibacterium</taxon>
    </lineage>
</organism>
<feature type="domain" description="N-acetyltransferase" evidence="1">
    <location>
        <begin position="15"/>
        <end position="204"/>
    </location>
</feature>
<evidence type="ECO:0000313" key="3">
    <source>
        <dbReference type="Proteomes" id="UP000433652"/>
    </source>
</evidence>
<dbReference type="GO" id="GO:0016747">
    <property type="term" value="F:acyltransferase activity, transferring groups other than amino-acyl groups"/>
    <property type="evidence" value="ECO:0007669"/>
    <property type="project" value="InterPro"/>
</dbReference>
<protein>
    <submittedName>
        <fullName evidence="2">N-acetyltransferase</fullName>
    </submittedName>
</protein>
<dbReference type="PANTHER" id="PTHR41368:SF1">
    <property type="entry name" value="PROTEIN YGHO"/>
    <property type="match status" value="1"/>
</dbReference>
<dbReference type="PANTHER" id="PTHR41368">
    <property type="entry name" value="PROTEIN YGHO"/>
    <property type="match status" value="1"/>
</dbReference>
<name>A0A6I4SXH2_9SPHN</name>
<sequence length="394" mass="44561">MPNTAKRGLNVSQQIDVTPVSGKKDFNAFVDLGYRLNASYPNFVPQLRSETVELLTPGKNPFFEHARVQFFLARRGGKVVGRISAHIDELALKQPPEQGMGPGTGNWGLFDAEDEQVAKALIARAEDWLREQGMTRVLAPISMSIWEEPGLLVRGHDHPPTVMMGHHNPAYQAWFENAGYTEAKKLLTYDLDITKEFPPIVQRIVAAGEKNPRIKIRPMEIKHFAREAAIVIDVLNDAWSGNWGFVPFTEAEAKYGGKKMTPLIREDLNMVAELDGEPVAFMLTWSNANEPIKEIGGKLFPFGWIRMLRWLRDPQCNTMRVPLMGVKKEYQNSRLASQLAFMMIEYIRRNSVKSYGATRGEIGWILDDNKGMLAIAEAIDSKVNREYVIYEKAL</sequence>
<dbReference type="InterPro" id="IPR000182">
    <property type="entry name" value="GNAT_dom"/>
</dbReference>
<keyword evidence="2" id="KW-0808">Transferase</keyword>
<proteinExistence type="predicted"/>
<dbReference type="InterPro" id="IPR039968">
    <property type="entry name" value="BcerS-like"/>
</dbReference>
<dbReference type="AlphaFoldDB" id="A0A6I4SXH2"/>
<evidence type="ECO:0000313" key="2">
    <source>
        <dbReference type="EMBL" id="MXO59830.1"/>
    </source>
</evidence>